<accession>A0A8J4CI51</accession>
<sequence length="113" mass="11542">VLHAQALAVSVRYTPRVWPPTPALAAQALSVLSLAAGAILSLQRSRGGAGTLGGTNAFWFAGAAFLVLNRLIEIFHRGCGDLPTAGNDSDRSFISVKAVAASASAAQAQPLTT</sequence>
<feature type="non-terminal residue" evidence="2">
    <location>
        <position position="113"/>
    </location>
</feature>
<reference evidence="2" key="1">
    <citation type="journal article" date="2021" name="Proc. Natl. Acad. Sci. U.S.A.">
        <title>Three genomes in the algal genus Volvox reveal the fate of a haploid sex-determining region after a transition to homothallism.</title>
        <authorList>
            <person name="Yamamoto K."/>
            <person name="Hamaji T."/>
            <person name="Kawai-Toyooka H."/>
            <person name="Matsuzaki R."/>
            <person name="Takahashi F."/>
            <person name="Nishimura Y."/>
            <person name="Kawachi M."/>
            <person name="Noguchi H."/>
            <person name="Minakuchi Y."/>
            <person name="Umen J.G."/>
            <person name="Toyoda A."/>
            <person name="Nozaki H."/>
        </authorList>
    </citation>
    <scope>NUCLEOTIDE SEQUENCE</scope>
    <source>
        <strain evidence="2">NIES-3786</strain>
    </source>
</reference>
<evidence type="ECO:0000313" key="2">
    <source>
        <dbReference type="EMBL" id="GIL82918.1"/>
    </source>
</evidence>
<feature type="transmembrane region" description="Helical" evidence="1">
    <location>
        <begin position="23"/>
        <end position="42"/>
    </location>
</feature>
<keyword evidence="1" id="KW-0812">Transmembrane</keyword>
<comment type="caution">
    <text evidence="2">The sequence shown here is derived from an EMBL/GenBank/DDBJ whole genome shotgun (WGS) entry which is preliminary data.</text>
</comment>
<dbReference type="AlphaFoldDB" id="A0A8J4CI51"/>
<dbReference type="EMBL" id="BNCP01000025">
    <property type="protein sequence ID" value="GIL82918.1"/>
    <property type="molecule type" value="Genomic_DNA"/>
</dbReference>
<name>A0A8J4CI51_9CHLO</name>
<keyword evidence="1" id="KW-0472">Membrane</keyword>
<feature type="non-terminal residue" evidence="2">
    <location>
        <position position="1"/>
    </location>
</feature>
<evidence type="ECO:0000256" key="1">
    <source>
        <dbReference type="SAM" id="Phobius"/>
    </source>
</evidence>
<evidence type="ECO:0000313" key="3">
    <source>
        <dbReference type="Proteomes" id="UP000747110"/>
    </source>
</evidence>
<feature type="transmembrane region" description="Helical" evidence="1">
    <location>
        <begin position="49"/>
        <end position="68"/>
    </location>
</feature>
<protein>
    <submittedName>
        <fullName evidence="2">Uncharacterized protein</fullName>
    </submittedName>
</protein>
<organism evidence="2 3">
    <name type="scientific">Volvox reticuliferus</name>
    <dbReference type="NCBI Taxonomy" id="1737510"/>
    <lineage>
        <taxon>Eukaryota</taxon>
        <taxon>Viridiplantae</taxon>
        <taxon>Chlorophyta</taxon>
        <taxon>core chlorophytes</taxon>
        <taxon>Chlorophyceae</taxon>
        <taxon>CS clade</taxon>
        <taxon>Chlamydomonadales</taxon>
        <taxon>Volvocaceae</taxon>
        <taxon>Volvox</taxon>
    </lineage>
</organism>
<keyword evidence="3" id="KW-1185">Reference proteome</keyword>
<dbReference type="Proteomes" id="UP000747110">
    <property type="component" value="Unassembled WGS sequence"/>
</dbReference>
<proteinExistence type="predicted"/>
<keyword evidence="1" id="KW-1133">Transmembrane helix</keyword>
<gene>
    <name evidence="2" type="ORF">Vretifemale_11822</name>
</gene>